<dbReference type="PANTHER" id="PTHR45953">
    <property type="entry name" value="IDURONATE 2-SULFATASE"/>
    <property type="match status" value="1"/>
</dbReference>
<feature type="domain" description="Sulfatase N-terminal" evidence="3">
    <location>
        <begin position="6"/>
        <end position="107"/>
    </location>
</feature>
<evidence type="ECO:0000256" key="2">
    <source>
        <dbReference type="ARBA" id="ARBA00022801"/>
    </source>
</evidence>
<accession>A0ABS4XFQ0</accession>
<keyword evidence="5" id="KW-1185">Reference proteome</keyword>
<evidence type="ECO:0000259" key="3">
    <source>
        <dbReference type="Pfam" id="PF00884"/>
    </source>
</evidence>
<comment type="caution">
    <text evidence="4">The sequence shown here is derived from an EMBL/GenBank/DDBJ whole genome shotgun (WGS) entry which is preliminary data.</text>
</comment>
<dbReference type="SUPFAM" id="SSF53649">
    <property type="entry name" value="Alkaline phosphatase-like"/>
    <property type="match status" value="1"/>
</dbReference>
<dbReference type="EMBL" id="JAGIOF010000001">
    <property type="protein sequence ID" value="MBP2387284.1"/>
    <property type="molecule type" value="Genomic_DNA"/>
</dbReference>
<protein>
    <submittedName>
        <fullName evidence="4">Arylsulfatase A-like enzyme</fullName>
    </submittedName>
</protein>
<keyword evidence="2" id="KW-0378">Hydrolase</keyword>
<keyword evidence="1" id="KW-0479">Metal-binding</keyword>
<dbReference type="InterPro" id="IPR017850">
    <property type="entry name" value="Alkaline_phosphatase_core_sf"/>
</dbReference>
<evidence type="ECO:0000313" key="5">
    <source>
        <dbReference type="Proteomes" id="UP001296993"/>
    </source>
</evidence>
<dbReference type="InterPro" id="IPR000917">
    <property type="entry name" value="Sulfatase_N"/>
</dbReference>
<dbReference type="Pfam" id="PF00884">
    <property type="entry name" value="Sulfatase"/>
    <property type="match status" value="2"/>
</dbReference>
<organism evidence="4 5">
    <name type="scientific">Paeniglutamicibacter kerguelensis</name>
    <dbReference type="NCBI Taxonomy" id="254788"/>
    <lineage>
        <taxon>Bacteria</taxon>
        <taxon>Bacillati</taxon>
        <taxon>Actinomycetota</taxon>
        <taxon>Actinomycetes</taxon>
        <taxon>Micrococcales</taxon>
        <taxon>Micrococcaceae</taxon>
        <taxon>Paeniglutamicibacter</taxon>
    </lineage>
</organism>
<dbReference type="Gene3D" id="3.40.720.10">
    <property type="entry name" value="Alkaline Phosphatase, subunit A"/>
    <property type="match status" value="1"/>
</dbReference>
<feature type="domain" description="Sulfatase N-terminal" evidence="3">
    <location>
        <begin position="205"/>
        <end position="418"/>
    </location>
</feature>
<name>A0ABS4XFQ0_9MICC</name>
<proteinExistence type="predicted"/>
<dbReference type="RefSeq" id="WP_209999465.1">
    <property type="nucleotide sequence ID" value="NZ_BAAAJY010000005.1"/>
</dbReference>
<sequence length="532" mass="58539">MTASQPNIVFIIADQLRADHLGFNGNAEVRTPNLDGLARDAAVFDRAFVANPTCMPNRASLLTGRWPSVHGTRCNGISLDPDSSTFVRSLAQAGYRTAAVGKLHHQNMGWDFEPEQAEQIRDTDPGLIDGRTARAVSRGRDAGWDQWENRERHDRGFVPMPQDYYGYQEVDLVIGHGDAPGGHWVHWARERGVDPRVIGGPEASAKPPTGWDQVYTTSIPVDVHPSTYVGERAAERIKEAAASEDPFFLFVSFPDPHHPFAPPEEYSGLYDPAEMEIPSGFEQDHSDSPEHIRRMIRDRGTPNSDATMAFAVSEDQYRRAVAAQYGLIELMDAQIGRILSAVEDSGRGQDTIVVFTSDHGDMFGDHGLMLKHFVHYESVTRVPLVIRIPGVESNAPRRSKALVSTADLAPTMLDLAGVRRFHGIQGRSLQPLIDGSADAIRDAVLIEEDQPFSIDGLPAPVRMRSVVTAEGRLTKYFGAPGIEVYDHRSDAQELRNVAGHPHVAELQRVLESALLEEMARVCDLAPTPTAAA</sequence>
<dbReference type="Proteomes" id="UP001296993">
    <property type="component" value="Unassembled WGS sequence"/>
</dbReference>
<evidence type="ECO:0000313" key="4">
    <source>
        <dbReference type="EMBL" id="MBP2387284.1"/>
    </source>
</evidence>
<reference evidence="4 5" key="1">
    <citation type="submission" date="2021-03" db="EMBL/GenBank/DDBJ databases">
        <title>Sequencing the genomes of 1000 actinobacteria strains.</title>
        <authorList>
            <person name="Klenk H.-P."/>
        </authorList>
    </citation>
    <scope>NUCLEOTIDE SEQUENCE [LARGE SCALE GENOMIC DNA]</scope>
    <source>
        <strain evidence="4 5">DSM 15797</strain>
    </source>
</reference>
<evidence type="ECO:0000256" key="1">
    <source>
        <dbReference type="ARBA" id="ARBA00022723"/>
    </source>
</evidence>
<dbReference type="PANTHER" id="PTHR45953:SF1">
    <property type="entry name" value="IDURONATE 2-SULFATASE"/>
    <property type="match status" value="1"/>
</dbReference>
<gene>
    <name evidence="4" type="ORF">JOF47_002795</name>
</gene>